<feature type="domain" description="Protein kinase" evidence="8">
    <location>
        <begin position="412"/>
        <end position="729"/>
    </location>
</feature>
<evidence type="ECO:0000256" key="1">
    <source>
        <dbReference type="ARBA" id="ARBA00004167"/>
    </source>
</evidence>
<keyword evidence="5" id="KW-1133">Transmembrane helix</keyword>
<comment type="subcellular location">
    <subcellularLocation>
        <location evidence="1">Membrane</location>
        <topology evidence="1">Single-pass membrane protein</topology>
    </subcellularLocation>
</comment>
<dbReference type="FunFam" id="3.80.10.10:FF:000383">
    <property type="entry name" value="Leucine-rich repeat receptor protein kinase EMS1"/>
    <property type="match status" value="1"/>
</dbReference>
<dbReference type="InterPro" id="IPR001611">
    <property type="entry name" value="Leu-rich_rpt"/>
</dbReference>
<reference evidence="9" key="2">
    <citation type="submission" date="2021-01" db="UniProtKB">
        <authorList>
            <consortium name="EnsemblPlants"/>
        </authorList>
    </citation>
    <scope>IDENTIFICATION</scope>
</reference>
<dbReference type="InterPro" id="IPR032675">
    <property type="entry name" value="LRR_dom_sf"/>
</dbReference>
<dbReference type="SMART" id="SM00369">
    <property type="entry name" value="LRR_TYP"/>
    <property type="match status" value="3"/>
</dbReference>
<organism evidence="9 10">
    <name type="scientific">Quercus lobata</name>
    <name type="common">Valley oak</name>
    <dbReference type="NCBI Taxonomy" id="97700"/>
    <lineage>
        <taxon>Eukaryota</taxon>
        <taxon>Viridiplantae</taxon>
        <taxon>Streptophyta</taxon>
        <taxon>Embryophyta</taxon>
        <taxon>Tracheophyta</taxon>
        <taxon>Spermatophyta</taxon>
        <taxon>Magnoliopsida</taxon>
        <taxon>eudicotyledons</taxon>
        <taxon>Gunneridae</taxon>
        <taxon>Pentapetalae</taxon>
        <taxon>rosids</taxon>
        <taxon>fabids</taxon>
        <taxon>Fagales</taxon>
        <taxon>Fagaceae</taxon>
        <taxon>Quercus</taxon>
    </lineage>
</organism>
<evidence type="ECO:0000313" key="9">
    <source>
        <dbReference type="EnsemblPlants" id="QL03p024634:mrna"/>
    </source>
</evidence>
<dbReference type="Pfam" id="PF07714">
    <property type="entry name" value="PK_Tyr_Ser-Thr"/>
    <property type="match status" value="1"/>
</dbReference>
<evidence type="ECO:0000256" key="3">
    <source>
        <dbReference type="ARBA" id="ARBA00022692"/>
    </source>
</evidence>
<dbReference type="Gene3D" id="1.10.510.10">
    <property type="entry name" value="Transferase(Phosphotransferase) domain 1"/>
    <property type="match status" value="1"/>
</dbReference>
<dbReference type="OMA" id="ASMACRE"/>
<dbReference type="PANTHER" id="PTHR27008:SF605">
    <property type="entry name" value="PROTEIN KINASE DOMAIN-CONTAINING PROTEIN"/>
    <property type="match status" value="1"/>
</dbReference>
<dbReference type="Pfam" id="PF13855">
    <property type="entry name" value="LRR_8"/>
    <property type="match status" value="1"/>
</dbReference>
<reference evidence="9 10" key="1">
    <citation type="journal article" date="2016" name="G3 (Bethesda)">
        <title>First Draft Assembly and Annotation of the Genome of a California Endemic Oak Quercus lobata Nee (Fagaceae).</title>
        <authorList>
            <person name="Sork V.L."/>
            <person name="Fitz-Gibbon S.T."/>
            <person name="Puiu D."/>
            <person name="Crepeau M."/>
            <person name="Gugger P.F."/>
            <person name="Sherman R."/>
            <person name="Stevens K."/>
            <person name="Langley C.H."/>
            <person name="Pellegrini M."/>
            <person name="Salzberg S.L."/>
        </authorList>
    </citation>
    <scope>NUCLEOTIDE SEQUENCE [LARGE SCALE GENOMIC DNA]</scope>
    <source>
        <strain evidence="9 10">cv. SW786</strain>
    </source>
</reference>
<keyword evidence="2" id="KW-0433">Leucine-rich repeat</keyword>
<dbReference type="InterPro" id="IPR001245">
    <property type="entry name" value="Ser-Thr/Tyr_kinase_cat_dom"/>
</dbReference>
<keyword evidence="10" id="KW-1185">Reference proteome</keyword>
<dbReference type="AlphaFoldDB" id="A0A7N2L5B2"/>
<sequence length="729" mass="80140">MFQNNRLTGHLPRELDRLHGLKFLDVSMNNRTGVIPSTFGNLSTLTILNIARTQISGEIPNALGRLNNLVTLQLSENQLSGEIPFSIFNISSLKFLSLTLNRLVGKLPSNIGLTLPKIRELCLGSNHMEIPIRSSLSNASYIEHLDHSSNNFTGHIPLLGKIPNSIGKLQKRERLMVIDNLFSGEIPDIFSNLMWLHELDMANNRLSGRIPMSKATCQQLEMLVLARTALNGSIPKQIFELPQLKFLLLANNSLSGFLPNEFGHLRQLEIMDISGNQLSGNIPAITKRYSILQRLNIARNRITGSIPKSLENLAALESLNLSSNNLTGLIPTELENHNALQMLNLSFNSLEGSTEKWCLCQHQLGFSPGKQSALLITKKKRKTIKNESSSSEQKGLPPRLSYSEIQLATNGFLTTNLIRRGAFGSVYRAVFSTGESGIHTTVAVKVLDLTQSKASKSFDAEREALRNIQHQNLVKVFTSCSSIDHTGAEFKALAMEFMSIGNLDKWLYPEDVECGSTLTLTQRLNIAIDVASALDHLHHDFDPPVVHCNLKPGNVLLDEDMTAHVGDFGLARFLSHDSSQNGSSTIGLKGSIGYIAPACGDVYSFGILLLEIIIAKKPTDGIFQEGLSINKFISEVHEIKILDIADPRLFKDNESFSQSSSTNYSSGEDSSSKNKNNIAFRVEECVASMACRELVSAETSGTEGKGEGFSTDEPGHVLRCEDDEDAVDA</sequence>
<dbReference type="Proteomes" id="UP000594261">
    <property type="component" value="Chromosome 3"/>
</dbReference>
<dbReference type="InterPro" id="IPR003591">
    <property type="entry name" value="Leu-rich_rpt_typical-subtyp"/>
</dbReference>
<evidence type="ECO:0000256" key="6">
    <source>
        <dbReference type="ARBA" id="ARBA00023136"/>
    </source>
</evidence>
<evidence type="ECO:0000256" key="4">
    <source>
        <dbReference type="ARBA" id="ARBA00022737"/>
    </source>
</evidence>
<dbReference type="GO" id="GO:0005524">
    <property type="term" value="F:ATP binding"/>
    <property type="evidence" value="ECO:0007669"/>
    <property type="project" value="InterPro"/>
</dbReference>
<dbReference type="SUPFAM" id="SSF56112">
    <property type="entry name" value="Protein kinase-like (PK-like)"/>
    <property type="match status" value="1"/>
</dbReference>
<keyword evidence="4" id="KW-0677">Repeat</keyword>
<dbReference type="PROSITE" id="PS50011">
    <property type="entry name" value="PROTEIN_KINASE_DOM"/>
    <property type="match status" value="1"/>
</dbReference>
<evidence type="ECO:0000256" key="7">
    <source>
        <dbReference type="SAM" id="MobiDB-lite"/>
    </source>
</evidence>
<evidence type="ECO:0000313" key="10">
    <source>
        <dbReference type="Proteomes" id="UP000594261"/>
    </source>
</evidence>
<dbReference type="Pfam" id="PF23598">
    <property type="entry name" value="LRR_14"/>
    <property type="match status" value="1"/>
</dbReference>
<dbReference type="InterPro" id="IPR055414">
    <property type="entry name" value="LRR_R13L4/SHOC2-like"/>
</dbReference>
<dbReference type="EnsemblPlants" id="QL03p024634:mrna">
    <property type="protein sequence ID" value="QL03p024634:mrna"/>
    <property type="gene ID" value="QL03p024634"/>
</dbReference>
<dbReference type="InterPro" id="IPR000719">
    <property type="entry name" value="Prot_kinase_dom"/>
</dbReference>
<evidence type="ECO:0000256" key="2">
    <source>
        <dbReference type="ARBA" id="ARBA00022614"/>
    </source>
</evidence>
<keyword evidence="3" id="KW-0812">Transmembrane</keyword>
<dbReference type="GO" id="GO:0016020">
    <property type="term" value="C:membrane"/>
    <property type="evidence" value="ECO:0007669"/>
    <property type="project" value="UniProtKB-SubCell"/>
</dbReference>
<dbReference type="FunFam" id="3.80.10.10:FF:000095">
    <property type="entry name" value="LRR receptor-like serine/threonine-protein kinase GSO1"/>
    <property type="match status" value="1"/>
</dbReference>
<dbReference type="Gramene" id="QL03p024634:mrna">
    <property type="protein sequence ID" value="QL03p024634:mrna"/>
    <property type="gene ID" value="QL03p024634"/>
</dbReference>
<dbReference type="SUPFAM" id="SSF52047">
    <property type="entry name" value="RNI-like"/>
    <property type="match status" value="1"/>
</dbReference>
<dbReference type="GO" id="GO:0004674">
    <property type="term" value="F:protein serine/threonine kinase activity"/>
    <property type="evidence" value="ECO:0007669"/>
    <property type="project" value="UniProtKB-EC"/>
</dbReference>
<evidence type="ECO:0000259" key="8">
    <source>
        <dbReference type="PROSITE" id="PS50011"/>
    </source>
</evidence>
<feature type="region of interest" description="Disordered" evidence="7">
    <location>
        <begin position="697"/>
        <end position="729"/>
    </location>
</feature>
<dbReference type="Gene3D" id="3.80.10.10">
    <property type="entry name" value="Ribonuclease Inhibitor"/>
    <property type="match status" value="2"/>
</dbReference>
<dbReference type="InterPro" id="IPR011009">
    <property type="entry name" value="Kinase-like_dom_sf"/>
</dbReference>
<dbReference type="EMBL" id="LRBV02000003">
    <property type="status" value="NOT_ANNOTATED_CDS"/>
    <property type="molecule type" value="Genomic_DNA"/>
</dbReference>
<name>A0A7N2L5B2_QUELO</name>
<dbReference type="InParanoid" id="A0A7N2L5B2"/>
<accession>A0A7N2L5B2</accession>
<evidence type="ECO:0000256" key="5">
    <source>
        <dbReference type="ARBA" id="ARBA00022989"/>
    </source>
</evidence>
<dbReference type="Gene3D" id="3.30.200.20">
    <property type="entry name" value="Phosphorylase Kinase, domain 1"/>
    <property type="match status" value="1"/>
</dbReference>
<keyword evidence="6" id="KW-0472">Membrane</keyword>
<dbReference type="PANTHER" id="PTHR27008">
    <property type="entry name" value="OS04G0122200 PROTEIN"/>
    <property type="match status" value="1"/>
</dbReference>
<protein>
    <recommendedName>
        <fullName evidence="8">Protein kinase domain-containing protein</fullName>
    </recommendedName>
</protein>
<dbReference type="InterPro" id="IPR051809">
    <property type="entry name" value="Plant_receptor-like_S/T_kinase"/>
</dbReference>
<proteinExistence type="predicted"/>